<gene>
    <name evidence="2" type="ORF">C7R93_06360</name>
</gene>
<dbReference type="AlphaFoldDB" id="A0A2P7VHD7"/>
<dbReference type="RefSeq" id="WP_106838016.1">
    <property type="nucleotide sequence ID" value="NZ_JARMEZ010000012.1"/>
</dbReference>
<proteinExistence type="predicted"/>
<sequence length="237" mass="27928">MGERRRNIIQDVIIWGPLIIKYECIAIALSALTAYMSMKYWMKNQIVVSKLIMEDIANVLFWAFLIWKFSVILFNPVSVLNNPYYLLYFTGGERGIWLAAIVVLCFLYIQSQRRTISFWLYAAVMTVGLFTYQFVYSLFPLLFNHPMQSRLYDLSQLFLAIVLLIWMYRTKERIGNPHVINQLILWYSMGQIFSGFLKGYSIAVFLGLSREQLFFLAITLCCWFFQNLSKERSLQES</sequence>
<comment type="caution">
    <text evidence="2">The sequence shown here is derived from an EMBL/GenBank/DDBJ whole genome shotgun (WGS) entry which is preliminary data.</text>
</comment>
<name>A0A2P7VHD7_9BACL</name>
<dbReference type="Proteomes" id="UP000240419">
    <property type="component" value="Unassembled WGS sequence"/>
</dbReference>
<dbReference type="EMBL" id="PXZM01000007">
    <property type="protein sequence ID" value="PSJ98560.1"/>
    <property type="molecule type" value="Genomic_DNA"/>
</dbReference>
<protein>
    <recommendedName>
        <fullName evidence="4">Prolipoprotein diacylglyceryl transferase</fullName>
    </recommendedName>
</protein>
<feature type="transmembrane region" description="Helical" evidence="1">
    <location>
        <begin position="94"/>
        <end position="111"/>
    </location>
</feature>
<keyword evidence="1" id="KW-0812">Transmembrane</keyword>
<evidence type="ECO:0000256" key="1">
    <source>
        <dbReference type="SAM" id="Phobius"/>
    </source>
</evidence>
<evidence type="ECO:0000313" key="3">
    <source>
        <dbReference type="Proteomes" id="UP000240419"/>
    </source>
</evidence>
<keyword evidence="3" id="KW-1185">Reference proteome</keyword>
<keyword evidence="1" id="KW-1133">Transmembrane helix</keyword>
<dbReference type="OrthoDB" id="1796359at2"/>
<keyword evidence="1" id="KW-0472">Membrane</keyword>
<evidence type="ECO:0000313" key="2">
    <source>
        <dbReference type="EMBL" id="PSJ98560.1"/>
    </source>
</evidence>
<feature type="transmembrane region" description="Helical" evidence="1">
    <location>
        <begin position="56"/>
        <end position="74"/>
    </location>
</feature>
<organism evidence="2 3">
    <name type="scientific">Brevibacillus fortis</name>
    <dbReference type="NCBI Taxonomy" id="2126352"/>
    <lineage>
        <taxon>Bacteria</taxon>
        <taxon>Bacillati</taxon>
        <taxon>Bacillota</taxon>
        <taxon>Bacilli</taxon>
        <taxon>Bacillales</taxon>
        <taxon>Paenibacillaceae</taxon>
        <taxon>Brevibacillus</taxon>
    </lineage>
</organism>
<accession>A0A2P7VHD7</accession>
<feature type="transmembrane region" description="Helical" evidence="1">
    <location>
        <begin position="118"/>
        <end position="139"/>
    </location>
</feature>
<reference evidence="2 3" key="1">
    <citation type="submission" date="2018-03" db="EMBL/GenBank/DDBJ databases">
        <title>Brevisbacillus phylogenomics.</title>
        <authorList>
            <person name="Dunlap C."/>
        </authorList>
    </citation>
    <scope>NUCLEOTIDE SEQUENCE [LARGE SCALE GENOMIC DNA]</scope>
    <source>
        <strain evidence="2 3">NRRL NRS-1210</strain>
    </source>
</reference>
<feature type="transmembrane region" description="Helical" evidence="1">
    <location>
        <begin position="12"/>
        <end position="35"/>
    </location>
</feature>
<evidence type="ECO:0008006" key="4">
    <source>
        <dbReference type="Google" id="ProtNLM"/>
    </source>
</evidence>
<feature type="transmembrane region" description="Helical" evidence="1">
    <location>
        <begin position="151"/>
        <end position="168"/>
    </location>
</feature>
<feature type="transmembrane region" description="Helical" evidence="1">
    <location>
        <begin position="184"/>
        <end position="206"/>
    </location>
</feature>